<keyword evidence="3" id="KW-0378">Hydrolase</keyword>
<dbReference type="PANTHER" id="PTHR42987">
    <property type="entry name" value="PEPTIDASE S49"/>
    <property type="match status" value="1"/>
</dbReference>
<dbReference type="Proteomes" id="UP000754563">
    <property type="component" value="Unassembled WGS sequence"/>
</dbReference>
<evidence type="ECO:0000313" key="6">
    <source>
        <dbReference type="EMBL" id="MCA9385115.1"/>
    </source>
</evidence>
<dbReference type="InterPro" id="IPR029045">
    <property type="entry name" value="ClpP/crotonase-like_dom_sf"/>
</dbReference>
<dbReference type="GO" id="GO:0008236">
    <property type="term" value="F:serine-type peptidase activity"/>
    <property type="evidence" value="ECO:0007669"/>
    <property type="project" value="UniProtKB-KW"/>
</dbReference>
<proteinExistence type="inferred from homology"/>
<dbReference type="CDD" id="cd07023">
    <property type="entry name" value="S49_Sppa_N_C"/>
    <property type="match status" value="1"/>
</dbReference>
<dbReference type="Pfam" id="PF01343">
    <property type="entry name" value="Peptidase_S49"/>
    <property type="match status" value="1"/>
</dbReference>
<protein>
    <submittedName>
        <fullName evidence="6">S49 family peptidase</fullName>
    </submittedName>
</protein>
<evidence type="ECO:0000256" key="1">
    <source>
        <dbReference type="ARBA" id="ARBA00008683"/>
    </source>
</evidence>
<dbReference type="InterPro" id="IPR047272">
    <property type="entry name" value="S49_SppA_C"/>
</dbReference>
<comment type="similarity">
    <text evidence="1">Belongs to the peptidase S49 family.</text>
</comment>
<organism evidence="6 7">
    <name type="scientific">Candidatus Dojkabacteria bacterium</name>
    <dbReference type="NCBI Taxonomy" id="2099670"/>
    <lineage>
        <taxon>Bacteria</taxon>
        <taxon>Candidatus Dojkabacteria</taxon>
    </lineage>
</organism>
<name>A0A955L701_9BACT</name>
<dbReference type="AlphaFoldDB" id="A0A955L701"/>
<reference evidence="6" key="2">
    <citation type="journal article" date="2021" name="Microbiome">
        <title>Successional dynamics and alternative stable states in a saline activated sludge microbial community over 9 years.</title>
        <authorList>
            <person name="Wang Y."/>
            <person name="Ye J."/>
            <person name="Ju F."/>
            <person name="Liu L."/>
            <person name="Boyd J.A."/>
            <person name="Deng Y."/>
            <person name="Parks D.H."/>
            <person name="Jiang X."/>
            <person name="Yin X."/>
            <person name="Woodcroft B.J."/>
            <person name="Tyson G.W."/>
            <person name="Hugenholtz P."/>
            <person name="Polz M.F."/>
            <person name="Zhang T."/>
        </authorList>
    </citation>
    <scope>NUCLEOTIDE SEQUENCE</scope>
    <source>
        <strain evidence="6">HKST-UBA11</strain>
    </source>
</reference>
<evidence type="ECO:0000256" key="4">
    <source>
        <dbReference type="ARBA" id="ARBA00022825"/>
    </source>
</evidence>
<keyword evidence="2" id="KW-0645">Protease</keyword>
<sequence length="320" mass="35155">MGFTLGMLLVFIVLLLCCGSLVGLLVFATNSSEIIDQSYTEEVIKEGTVSEKIIILELDDIIMDVDDGIHASTIVEYIKSGLAEAEKRDTIKGVIISVNSPGGSAYDSLVLGEAISDFKEQTDKPVVVVMEDLAASGGYWVSAYGDRIFLSKQTITGSIGVVIEFYEFDELFDKLGIDAISITNTEGVNKRPENLEDPESEGHLAYKRLTDESFENFLEIIMENRGMSREDLLPYTDGRLLGATDALAGNLADEIGDLEDAVSFIQEEQSLNNPHVVRFARNELLGWTSFATKVNVLFNGAYSKNKVGVGMYLLPEEMMQ</sequence>
<evidence type="ECO:0000313" key="7">
    <source>
        <dbReference type="Proteomes" id="UP000754563"/>
    </source>
</evidence>
<reference evidence="6" key="1">
    <citation type="submission" date="2020-04" db="EMBL/GenBank/DDBJ databases">
        <authorList>
            <person name="Zhang T."/>
        </authorList>
    </citation>
    <scope>NUCLEOTIDE SEQUENCE</scope>
    <source>
        <strain evidence="6">HKST-UBA11</strain>
    </source>
</reference>
<evidence type="ECO:0000259" key="5">
    <source>
        <dbReference type="Pfam" id="PF01343"/>
    </source>
</evidence>
<accession>A0A955L701</accession>
<gene>
    <name evidence="6" type="ORF">KC717_00540</name>
</gene>
<dbReference type="Gene3D" id="3.90.226.10">
    <property type="entry name" value="2-enoyl-CoA Hydratase, Chain A, domain 1"/>
    <property type="match status" value="1"/>
</dbReference>
<evidence type="ECO:0000256" key="2">
    <source>
        <dbReference type="ARBA" id="ARBA00022670"/>
    </source>
</evidence>
<dbReference type="Gene3D" id="6.20.330.10">
    <property type="match status" value="1"/>
</dbReference>
<dbReference type="PANTHER" id="PTHR42987:SF4">
    <property type="entry name" value="PROTEASE SOHB-RELATED"/>
    <property type="match status" value="1"/>
</dbReference>
<feature type="domain" description="Peptidase S49" evidence="5">
    <location>
        <begin position="120"/>
        <end position="270"/>
    </location>
</feature>
<dbReference type="GO" id="GO:0006508">
    <property type="term" value="P:proteolysis"/>
    <property type="evidence" value="ECO:0007669"/>
    <property type="project" value="UniProtKB-KW"/>
</dbReference>
<keyword evidence="4" id="KW-0720">Serine protease</keyword>
<dbReference type="SUPFAM" id="SSF52096">
    <property type="entry name" value="ClpP/crotonase"/>
    <property type="match status" value="1"/>
</dbReference>
<dbReference type="InterPro" id="IPR002142">
    <property type="entry name" value="Peptidase_S49"/>
</dbReference>
<evidence type="ECO:0000256" key="3">
    <source>
        <dbReference type="ARBA" id="ARBA00022801"/>
    </source>
</evidence>
<dbReference type="EMBL" id="JAGQLH010000004">
    <property type="protein sequence ID" value="MCA9385115.1"/>
    <property type="molecule type" value="Genomic_DNA"/>
</dbReference>
<comment type="caution">
    <text evidence="6">The sequence shown here is derived from an EMBL/GenBank/DDBJ whole genome shotgun (WGS) entry which is preliminary data.</text>
</comment>